<dbReference type="GO" id="GO:0003725">
    <property type="term" value="F:double-stranded RNA binding"/>
    <property type="evidence" value="ECO:0007669"/>
    <property type="project" value="InterPro"/>
</dbReference>
<evidence type="ECO:0000256" key="1">
    <source>
        <dbReference type="ARBA" id="ARBA00004711"/>
    </source>
</evidence>
<dbReference type="GO" id="GO:0051604">
    <property type="term" value="P:protein maturation"/>
    <property type="evidence" value="ECO:0007669"/>
    <property type="project" value="TreeGrafter"/>
</dbReference>
<evidence type="ECO:0000313" key="11">
    <source>
        <dbReference type="Proteomes" id="UP000054785"/>
    </source>
</evidence>
<keyword evidence="9" id="KW-0378">Hydrolase</keyword>
<evidence type="ECO:0000256" key="3">
    <source>
        <dbReference type="ARBA" id="ARBA00022598"/>
    </source>
</evidence>
<evidence type="ECO:0000256" key="8">
    <source>
        <dbReference type="PIRNR" id="PIRNR006256"/>
    </source>
</evidence>
<dbReference type="InterPro" id="IPR055128">
    <property type="entry name" value="HypF_C_2"/>
</dbReference>
<evidence type="ECO:0000256" key="7">
    <source>
        <dbReference type="ARBA" id="ARBA00048220"/>
    </source>
</evidence>
<dbReference type="InterPro" id="IPR017968">
    <property type="entry name" value="Acylphosphatase_CS"/>
</dbReference>
<dbReference type="PANTHER" id="PTHR42959">
    <property type="entry name" value="CARBAMOYLTRANSFERASE"/>
    <property type="match status" value="1"/>
</dbReference>
<organism evidence="10 11">
    <name type="scientific">Legionella geestiana</name>
    <dbReference type="NCBI Taxonomy" id="45065"/>
    <lineage>
        <taxon>Bacteria</taxon>
        <taxon>Pseudomonadati</taxon>
        <taxon>Pseudomonadota</taxon>
        <taxon>Gammaproteobacteria</taxon>
        <taxon>Legionellales</taxon>
        <taxon>Legionellaceae</taxon>
        <taxon>Legionella</taxon>
    </lineage>
</organism>
<keyword evidence="3" id="KW-0436">Ligase</keyword>
<dbReference type="PATRIC" id="fig|45065.4.peg.1697"/>
<dbReference type="Pfam" id="PF22521">
    <property type="entry name" value="HypF_C_2"/>
    <property type="match status" value="1"/>
</dbReference>
<dbReference type="GO" id="GO:0016743">
    <property type="term" value="F:carboxyl- or carbamoyltransferase activity"/>
    <property type="evidence" value="ECO:0007669"/>
    <property type="project" value="UniProtKB-UniRule"/>
</dbReference>
<name>A0A0W0TSB2_9GAMM</name>
<comment type="catalytic activity">
    <reaction evidence="7 8">
        <text>C-terminal L-cysteinyl-[HypE protein] + carbamoyl phosphate + ATP + H2O = C-terminal S-carboxamide-L-cysteinyl-[HypE protein] + AMP + phosphate + diphosphate + H(+)</text>
        <dbReference type="Rhea" id="RHEA:55636"/>
        <dbReference type="Rhea" id="RHEA-COMP:14247"/>
        <dbReference type="Rhea" id="RHEA-COMP:14392"/>
        <dbReference type="ChEBI" id="CHEBI:15377"/>
        <dbReference type="ChEBI" id="CHEBI:15378"/>
        <dbReference type="ChEBI" id="CHEBI:30616"/>
        <dbReference type="ChEBI" id="CHEBI:33019"/>
        <dbReference type="ChEBI" id="CHEBI:43474"/>
        <dbReference type="ChEBI" id="CHEBI:58228"/>
        <dbReference type="ChEBI" id="CHEBI:76913"/>
        <dbReference type="ChEBI" id="CHEBI:139126"/>
        <dbReference type="ChEBI" id="CHEBI:456215"/>
    </reaction>
</comment>
<dbReference type="PROSITE" id="PS51160">
    <property type="entry name" value="ACYLPHOSPHATASE_3"/>
    <property type="match status" value="1"/>
</dbReference>
<feature type="active site" evidence="9">
    <location>
        <position position="38"/>
    </location>
</feature>
<dbReference type="EMBL" id="LNYC01000063">
    <property type="protein sequence ID" value="KTC98487.1"/>
    <property type="molecule type" value="Genomic_DNA"/>
</dbReference>
<keyword evidence="5" id="KW-0863">Zinc-finger</keyword>
<dbReference type="InterPro" id="IPR036046">
    <property type="entry name" value="Acylphosphatase-like_dom_sf"/>
</dbReference>
<dbReference type="STRING" id="45065.Lgee_1564"/>
<dbReference type="Gene3D" id="3.30.420.40">
    <property type="match status" value="1"/>
</dbReference>
<accession>A0A0W0TSB2</accession>
<gene>
    <name evidence="10" type="primary">hypF</name>
    <name evidence="10" type="ORF">Lgee_1564</name>
</gene>
<keyword evidence="4" id="KW-0479">Metal-binding</keyword>
<dbReference type="PROSITE" id="PS51163">
    <property type="entry name" value="YRDC"/>
    <property type="match status" value="1"/>
</dbReference>
<evidence type="ECO:0000256" key="9">
    <source>
        <dbReference type="PROSITE-ProRule" id="PRU00520"/>
    </source>
</evidence>
<dbReference type="PIRSF" id="PIRSF006256">
    <property type="entry name" value="CMPcnvr_hdrg_mat"/>
    <property type="match status" value="1"/>
</dbReference>
<keyword evidence="6" id="KW-0862">Zinc</keyword>
<dbReference type="Pfam" id="PF07503">
    <property type="entry name" value="zf-HYPF"/>
    <property type="match status" value="2"/>
</dbReference>
<protein>
    <recommendedName>
        <fullName evidence="8">Carbamoyltransferase HypF</fullName>
        <ecNumber evidence="8">6.2.-.-</ecNumber>
    </recommendedName>
</protein>
<comment type="similarity">
    <text evidence="2 8">Belongs to the carbamoyltransferase HypF family.</text>
</comment>
<dbReference type="Gene3D" id="3.30.420.360">
    <property type="match status" value="1"/>
</dbReference>
<dbReference type="Gene3D" id="3.30.110.120">
    <property type="match status" value="1"/>
</dbReference>
<dbReference type="InterPro" id="IPR011125">
    <property type="entry name" value="Znf_HypF"/>
</dbReference>
<dbReference type="InterPro" id="IPR001792">
    <property type="entry name" value="Acylphosphatase-like_dom"/>
</dbReference>
<dbReference type="Pfam" id="PF00708">
    <property type="entry name" value="Acylphosphatase"/>
    <property type="match status" value="1"/>
</dbReference>
<evidence type="ECO:0000256" key="4">
    <source>
        <dbReference type="ARBA" id="ARBA00022723"/>
    </source>
</evidence>
<dbReference type="GO" id="GO:0008270">
    <property type="term" value="F:zinc ion binding"/>
    <property type="evidence" value="ECO:0007669"/>
    <property type="project" value="UniProtKB-KW"/>
</dbReference>
<dbReference type="Pfam" id="PF01300">
    <property type="entry name" value="Sua5_yciO_yrdC"/>
    <property type="match status" value="1"/>
</dbReference>
<dbReference type="GO" id="GO:0003998">
    <property type="term" value="F:acylphosphatase activity"/>
    <property type="evidence" value="ECO:0007669"/>
    <property type="project" value="UniProtKB-EC"/>
</dbReference>
<comment type="catalytic activity">
    <reaction evidence="9">
        <text>an acyl phosphate + H2O = a carboxylate + phosphate + H(+)</text>
        <dbReference type="Rhea" id="RHEA:14965"/>
        <dbReference type="ChEBI" id="CHEBI:15377"/>
        <dbReference type="ChEBI" id="CHEBI:15378"/>
        <dbReference type="ChEBI" id="CHEBI:29067"/>
        <dbReference type="ChEBI" id="CHEBI:43474"/>
        <dbReference type="ChEBI" id="CHEBI:59918"/>
        <dbReference type="EC" id="3.6.1.7"/>
    </reaction>
</comment>
<dbReference type="NCBIfam" id="TIGR00143">
    <property type="entry name" value="hypF"/>
    <property type="match status" value="1"/>
</dbReference>
<dbReference type="InterPro" id="IPR041440">
    <property type="entry name" value="HypF_C"/>
</dbReference>
<dbReference type="InterPro" id="IPR006070">
    <property type="entry name" value="Sua5-like_dom"/>
</dbReference>
<comment type="pathway">
    <text evidence="1 8">Protein modification; [NiFe] hydrogenase maturation.</text>
</comment>
<evidence type="ECO:0000256" key="2">
    <source>
        <dbReference type="ARBA" id="ARBA00008097"/>
    </source>
</evidence>
<dbReference type="InterPro" id="IPR051060">
    <property type="entry name" value="Carbamoyltrans_HypF-like"/>
</dbReference>
<evidence type="ECO:0000256" key="6">
    <source>
        <dbReference type="ARBA" id="ARBA00022833"/>
    </source>
</evidence>
<dbReference type="OrthoDB" id="9808093at2"/>
<reference evidence="10 11" key="1">
    <citation type="submission" date="2015-11" db="EMBL/GenBank/DDBJ databases">
        <title>Genomic analysis of 38 Legionella species identifies large and diverse effector repertoires.</title>
        <authorList>
            <person name="Burstein D."/>
            <person name="Amaro F."/>
            <person name="Zusman T."/>
            <person name="Lifshitz Z."/>
            <person name="Cohen O."/>
            <person name="Gilbert J.A."/>
            <person name="Pupko T."/>
            <person name="Shuman H.A."/>
            <person name="Segal G."/>
        </authorList>
    </citation>
    <scope>NUCLEOTIDE SEQUENCE [LARGE SCALE GENOMIC DNA]</scope>
    <source>
        <strain evidence="10 11">ATCC 49504</strain>
    </source>
</reference>
<dbReference type="GO" id="GO:0016874">
    <property type="term" value="F:ligase activity"/>
    <property type="evidence" value="ECO:0007669"/>
    <property type="project" value="UniProtKB-UniRule"/>
</dbReference>
<evidence type="ECO:0000256" key="5">
    <source>
        <dbReference type="ARBA" id="ARBA00022771"/>
    </source>
</evidence>
<dbReference type="Gene3D" id="3.90.870.50">
    <property type="match status" value="1"/>
</dbReference>
<dbReference type="SUPFAM" id="SSF54975">
    <property type="entry name" value="Acylphosphatase/BLUF domain-like"/>
    <property type="match status" value="1"/>
</dbReference>
<dbReference type="AlphaFoldDB" id="A0A0W0TSB2"/>
<keyword evidence="11" id="KW-1185">Reference proteome</keyword>
<dbReference type="InterPro" id="IPR004421">
    <property type="entry name" value="Carbamoyltransferase_HypF"/>
</dbReference>
<evidence type="ECO:0000313" key="10">
    <source>
        <dbReference type="EMBL" id="KTC98487.1"/>
    </source>
</evidence>
<sequence length="742" mass="81239">MSMQRLKIGIRGRVQGVGFRPHVFMLAKTLNLTGFVRNCGEGVILEIQGKNAHAFLDALPGNLPPLARIDACDITESACIADEACFTILESLQEHANTIIAPDTAPCDACLQELFNPQSRYFQYPFLNCTHCGPRLTITEGLPYDRARTAMHCFPLCGACLAEYHDPENRRYHAQPIACEACGPALERDIETIASALKKGKIVALKGPGGYQLLCDARNTSALSTLRARKQREQKPFAVMVQNVEVAACFTEVDATAKELLESRARPIVLLKKRLPERLSDAIAPNLSHLGIMLPATPLHHLLFKVMNISHAALVVTSANISGNPLIIDDEIAKTALSAIADIIISHNRDILTRVDDSVVTIINNAPVFIRRARGFVPERIELPMRIPSTLALGGHLKNTFCITRDDEAFVSQHIGSLTNRETIAFLHESIDYWRRFLNADIERVACDWHPDFYTSRLAESFNLPVTPVQHHHAHLASVAAEHGLKEPALGLALDGYGYGFEGDAWGGELFILEETRFERIGHFEPLPLPGGERAAREPWRMGAAVLHQLDMNARIATKFAHMPQAALLAGHLKQATKIPNTSSCGRLFDAASALTGVCLMSQYEGQAAMQLESLVAMPIVHPNGWRITNNRFSMLAVFKELLSLCPVEGASLFHGTLIAGLSEWLLTNAHKYRLSTILLSGGCFLNKVLTEGLYSRLTQSGLQVYLPERLPPNDGGLSLGQAFIAGAGDVSGHAGSNHKNS</sequence>
<dbReference type="PROSITE" id="PS00150">
    <property type="entry name" value="ACYLPHOSPHATASE_1"/>
    <property type="match status" value="1"/>
</dbReference>
<dbReference type="InterPro" id="IPR017945">
    <property type="entry name" value="DHBP_synth_RibB-like_a/b_dom"/>
</dbReference>
<dbReference type="Proteomes" id="UP000054785">
    <property type="component" value="Unassembled WGS sequence"/>
</dbReference>
<feature type="active site" evidence="9">
    <location>
        <position position="20"/>
    </location>
</feature>
<dbReference type="PANTHER" id="PTHR42959:SF1">
    <property type="entry name" value="CARBAMOYLTRANSFERASE HYPF"/>
    <property type="match status" value="1"/>
</dbReference>
<dbReference type="EC" id="6.2.-.-" evidence="8"/>
<proteinExistence type="inferred from homology"/>
<comment type="caution">
    <text evidence="10">The sequence shown here is derived from an EMBL/GenBank/DDBJ whole genome shotgun (WGS) entry which is preliminary data.</text>
</comment>
<comment type="function">
    <text evidence="8">Involved in the maturation of [NiFe] hydrogenases. Along with HypE, it catalyzes the synthesis of the CN ligands of the active site iron of [NiFe]-hydrogenases. HypF functions as a carbamoyl transferase using carbamoylphosphate as a substrate and transferring the carboxamido moiety in an ATP-dependent reaction to the thiolate of the C-terminal cysteine of HypE yielding a protein-S-carboxamide.</text>
</comment>
<dbReference type="SUPFAM" id="SSF55821">
    <property type="entry name" value="YrdC/RibB"/>
    <property type="match status" value="1"/>
</dbReference>
<dbReference type="Pfam" id="PF17788">
    <property type="entry name" value="HypF_C"/>
    <property type="match status" value="1"/>
</dbReference>
<dbReference type="UniPathway" id="UPA00335"/>